<dbReference type="Proteomes" id="UP000190961">
    <property type="component" value="Unassembled WGS sequence"/>
</dbReference>
<dbReference type="EMBL" id="FUZU01000003">
    <property type="protein sequence ID" value="SKC84323.1"/>
    <property type="molecule type" value="Genomic_DNA"/>
</dbReference>
<reference evidence="1 2" key="1">
    <citation type="submission" date="2017-02" db="EMBL/GenBank/DDBJ databases">
        <authorList>
            <person name="Peterson S.W."/>
        </authorList>
    </citation>
    <scope>NUCLEOTIDE SEQUENCE [LARGE SCALE GENOMIC DNA]</scope>
    <source>
        <strain evidence="1 2">DSM 25262</strain>
    </source>
</reference>
<name>A0A1T5M897_9BACT</name>
<accession>A0A1T5M897</accession>
<evidence type="ECO:0000313" key="2">
    <source>
        <dbReference type="Proteomes" id="UP000190961"/>
    </source>
</evidence>
<evidence type="ECO:0000313" key="1">
    <source>
        <dbReference type="EMBL" id="SKC84323.1"/>
    </source>
</evidence>
<protein>
    <submittedName>
        <fullName evidence="1">Uncharacterized protein</fullName>
    </submittedName>
</protein>
<keyword evidence="2" id="KW-1185">Reference proteome</keyword>
<organism evidence="1 2">
    <name type="scientific">Ohtaekwangia koreensis</name>
    <dbReference type="NCBI Taxonomy" id="688867"/>
    <lineage>
        <taxon>Bacteria</taxon>
        <taxon>Pseudomonadati</taxon>
        <taxon>Bacteroidota</taxon>
        <taxon>Cytophagia</taxon>
        <taxon>Cytophagales</taxon>
        <taxon>Fulvivirgaceae</taxon>
        <taxon>Ohtaekwangia</taxon>
    </lineage>
</organism>
<proteinExistence type="predicted"/>
<dbReference type="STRING" id="688867.SAMN05660236_4748"/>
<sequence>MLYDMRIHVRLVSVLFFAIQFLYILPGAAYTDSTKVVLPPKDLPTSVKAAVYRTFDELNYIQSIDAAYDPILIPEGNLADSVQDQRAYAQTLLDKVQGTQRFIESLDALAEIELPVGVVRSGGAVDYSILIDRMTVTPQGNIMDVYVSLQFPKTSDRIAFHGRIPLSKKGGIAGNAKVYLIGDHVIKLNGKSLLTIRGSNNTYVEFDCNGFKGIGIEAEVEFSRSLIIPEDEKGKASTNDKERVKVNFTTYAQNLNDLMVGVNIPAFQINGLSGFGFKVTQAFMDWSDLANPPGMDFPKDYPSPFTQGGQPLLWQGFYMQRLEVRLPPSFAKKKGDESRITLGVEHMILDDQGFTGEVFADNVLSVGDMSGWAYTISHVELAFVTNQVKGFELRGMISVPNLKKKKDNSATQFGYLAGRSADGNYIFSVTIKDELRLPLLVADLNLRPGSTIIVKEKDNKFYPTAILNGELTISALSKGPKASFNGIGFEGLRISTEAPHFDIQKVSFGKEGKEQSVSKYPLVINNILLKKDGADRIGIGFEITINIAGKSSEEGFGGTAGLIVWGKRETENVTSPEGQVSGTEKGSWQFDKVEITGIGVNFKKGGVIEIAGMINFFEDDPIYGDGFKGSIAGKIQVISLKVEALFGKTPDFRYWYADALVEFESGLPLFPGFSAYGFGGGYYSKMKQSVEGSSLGRNASGITYIPDENTIGIKALVKFGATPSQAPYNGDVALEVMLNRHGGINSVTFTGNIVVMSPALPGGLDKIKQMAAAAVGGKGSKLMEALQGQVSASVKILFDNVNDVFHANMEMYINVVGGIIKGIGPNNRAGWAVMHFSKDEWYMLVGTPNDPVGIELLWLLKMKSYFMMGKNLPGSPSPPRQVSEILGITSADLDYMRDLNAAESGFGFAFGLDFSMDTGDLKFLMFYGRFAAGIGTDFMIKKYAKEYHCVGSDETIGINGWFANGQAYAYIEGKIGIKVKLRFYKGNYDILSIGAAAILQTKGPNPFWMRGIVGGYYKILGGLVKGNCKFQFEIGKQCTIVGNSNPLEDIDIIAEVNPVKGENNVDVFNAPQAAFNIPIGEVFTITDIENRRRSFRGKLVDFKVSDGSTPVEGTVRWNDESDVAAFDSHDILPSEKKIDVMVKITFEELVNGTWKAVVFEGKEVEEVKETSFTTGKAPDHIPASNVKISYPIAGQYNFYPQEYNQGFIQLKQGQPELFTPGAEWIQLLRLTSTESQDYKETTVSYDASSKRVNFSVPSGLLNDKVYTIAILNFPRQQAVLDANVQHVETELQGGDTLTTKRIEGELALRDVKTVYSSPFRTSKYNTFRDKMAGIKLSITMNIPSQAGDMTELKSYLTGPEPFDRFELEGKNEYAALVTTAAILDNNKWYEQGVYPLVYEGYPLLGSIKTTRDTSLLGLPAIRAAFLEQIAEGPEMTEATSVIAAPLSGYMRYDLMRTMLTDYRSIQRQVANYVVDRPERLTDRLETILTKPFPFYRQGKYNVRVYYRIPGINKTTSSYDWELYNAIPD</sequence>
<gene>
    <name evidence="1" type="ORF">SAMN05660236_4748</name>
</gene>